<name>A0A8J5XQ90_DIALT</name>
<dbReference type="Pfam" id="PF01384">
    <property type="entry name" value="PHO4"/>
    <property type="match status" value="1"/>
</dbReference>
<keyword evidence="6 7" id="KW-0472">Membrane</keyword>
<evidence type="ECO:0000313" key="9">
    <source>
        <dbReference type="Proteomes" id="UP000751190"/>
    </source>
</evidence>
<feature type="transmembrane region" description="Helical" evidence="7">
    <location>
        <begin position="155"/>
        <end position="179"/>
    </location>
</feature>
<organism evidence="8 9">
    <name type="scientific">Diacronema lutheri</name>
    <name type="common">Unicellular marine alga</name>
    <name type="synonym">Monochrysis lutheri</name>
    <dbReference type="NCBI Taxonomy" id="2081491"/>
    <lineage>
        <taxon>Eukaryota</taxon>
        <taxon>Haptista</taxon>
        <taxon>Haptophyta</taxon>
        <taxon>Pavlovophyceae</taxon>
        <taxon>Pavlovales</taxon>
        <taxon>Pavlovaceae</taxon>
        <taxon>Diacronema</taxon>
    </lineage>
</organism>
<comment type="subcellular location">
    <subcellularLocation>
        <location evidence="1 7">Membrane</location>
        <topology evidence="1 7">Multi-pass membrane protein</topology>
    </subcellularLocation>
</comment>
<dbReference type="PANTHER" id="PTHR11101:SF80">
    <property type="entry name" value="PHOSPHATE TRANSPORTER"/>
    <property type="match status" value="1"/>
</dbReference>
<evidence type="ECO:0000256" key="1">
    <source>
        <dbReference type="ARBA" id="ARBA00004141"/>
    </source>
</evidence>
<evidence type="ECO:0000256" key="6">
    <source>
        <dbReference type="ARBA" id="ARBA00023136"/>
    </source>
</evidence>
<evidence type="ECO:0000313" key="8">
    <source>
        <dbReference type="EMBL" id="KAG8467146.1"/>
    </source>
</evidence>
<feature type="transmembrane region" description="Helical" evidence="7">
    <location>
        <begin position="474"/>
        <end position="499"/>
    </location>
</feature>
<comment type="function">
    <text evidence="7">Sodium-phosphate symporter.</text>
</comment>
<dbReference type="GO" id="GO:0035435">
    <property type="term" value="P:phosphate ion transmembrane transport"/>
    <property type="evidence" value="ECO:0007669"/>
    <property type="project" value="TreeGrafter"/>
</dbReference>
<keyword evidence="4 7" id="KW-0812">Transmembrane</keyword>
<dbReference type="GO" id="GO:0005315">
    <property type="term" value="F:phosphate transmembrane transporter activity"/>
    <property type="evidence" value="ECO:0007669"/>
    <property type="project" value="InterPro"/>
</dbReference>
<dbReference type="OMA" id="MQAFCIA"/>
<dbReference type="EMBL" id="JAGTXO010000006">
    <property type="protein sequence ID" value="KAG8467146.1"/>
    <property type="molecule type" value="Genomic_DNA"/>
</dbReference>
<reference evidence="8" key="1">
    <citation type="submission" date="2021-05" db="EMBL/GenBank/DDBJ databases">
        <title>The genome of the haptophyte Pavlova lutheri (Diacronema luteri, Pavlovales) - a model for lipid biosynthesis in eukaryotic algae.</title>
        <authorList>
            <person name="Hulatt C.J."/>
            <person name="Posewitz M.C."/>
        </authorList>
    </citation>
    <scope>NUCLEOTIDE SEQUENCE</scope>
    <source>
        <strain evidence="8">NIVA-4/92</strain>
    </source>
</reference>
<keyword evidence="2 7" id="KW-0813">Transport</keyword>
<feature type="transmembrane region" description="Helical" evidence="7">
    <location>
        <begin position="233"/>
        <end position="254"/>
    </location>
</feature>
<gene>
    <name evidence="8" type="ORF">KFE25_000462</name>
</gene>
<feature type="transmembrane region" description="Helical" evidence="7">
    <location>
        <begin position="51"/>
        <end position="70"/>
    </location>
</feature>
<dbReference type="OrthoDB" id="260807at2759"/>
<comment type="similarity">
    <text evidence="7">Belongs to the inorganic phosphate transporter (PiT) (TC 2.A.20) family.</text>
</comment>
<evidence type="ECO:0000256" key="7">
    <source>
        <dbReference type="RuleBase" id="RU363058"/>
    </source>
</evidence>
<sequence>MVADAVYQQYTWIVVLAALFSFFTSFGIGANDVANAFATSVGSKALTIRNAMCIAAVMEFAGALLLGASVSDTIRSSIADVKCFVDMPAVLMWGMCSVCLCTGVWLFIATYLELPVSTTHSVIGSLIGMSLVAVGSDCVVWNAPSSEFPFVKGVASIVLSWVFSPVLSGIFAAGVYLFVRTFVLRSANSTERAIIFFPILIAFTVAMCCFYIIAKGTKKVNALWGFDAEGDDLWLLCVFSIGAGIVAAALSLLLRPTIRKAIDATPEDGDEEPVKAEQLATDMPDDKAEKKGALAWLSKLLDTDTDAVVAENAKVSEMHASAEKFPKKTEVVFRYMQIMTACFDSFAHGANDVANAVGPFAACWYVYSNNGKFSKKNDIGADMYWILAIGGLGIVVGLGLYGYKIMFAIGLKLAKVTPSRGFAIELGSMFIILLGSRFGIPLSTTHCQVGATIGVSLTEGRIASTNWSIVGRAALGWIFTMIVAGLLTACIFSMGYAGIQYDDSQQLGKGWQGN</sequence>
<comment type="caution">
    <text evidence="8">The sequence shown here is derived from an EMBL/GenBank/DDBJ whole genome shotgun (WGS) entry which is preliminary data.</text>
</comment>
<keyword evidence="3 7" id="KW-0592">Phosphate transport</keyword>
<feature type="transmembrane region" description="Helical" evidence="7">
    <location>
        <begin position="12"/>
        <end position="30"/>
    </location>
</feature>
<dbReference type="PANTHER" id="PTHR11101">
    <property type="entry name" value="PHOSPHATE TRANSPORTER"/>
    <property type="match status" value="1"/>
</dbReference>
<evidence type="ECO:0000256" key="5">
    <source>
        <dbReference type="ARBA" id="ARBA00022989"/>
    </source>
</evidence>
<feature type="transmembrane region" description="Helical" evidence="7">
    <location>
        <begin position="191"/>
        <end position="213"/>
    </location>
</feature>
<keyword evidence="5 7" id="KW-1133">Transmembrane helix</keyword>
<evidence type="ECO:0000256" key="2">
    <source>
        <dbReference type="ARBA" id="ARBA00022448"/>
    </source>
</evidence>
<protein>
    <recommendedName>
        <fullName evidence="7">Phosphate transporter</fullName>
    </recommendedName>
</protein>
<evidence type="ECO:0000256" key="3">
    <source>
        <dbReference type="ARBA" id="ARBA00022592"/>
    </source>
</evidence>
<dbReference type="GO" id="GO:0016020">
    <property type="term" value="C:membrane"/>
    <property type="evidence" value="ECO:0007669"/>
    <property type="project" value="UniProtKB-SubCell"/>
</dbReference>
<evidence type="ECO:0000256" key="4">
    <source>
        <dbReference type="ARBA" id="ARBA00022692"/>
    </source>
</evidence>
<accession>A0A8J5XQ90</accession>
<dbReference type="Proteomes" id="UP000751190">
    <property type="component" value="Unassembled WGS sequence"/>
</dbReference>
<feature type="transmembrane region" description="Helical" evidence="7">
    <location>
        <begin position="383"/>
        <end position="403"/>
    </location>
</feature>
<dbReference type="AlphaFoldDB" id="A0A8J5XQ90"/>
<feature type="transmembrane region" description="Helical" evidence="7">
    <location>
        <begin position="90"/>
        <end position="110"/>
    </location>
</feature>
<keyword evidence="9" id="KW-1185">Reference proteome</keyword>
<dbReference type="InterPro" id="IPR001204">
    <property type="entry name" value="Phos_transporter"/>
</dbReference>
<proteinExistence type="inferred from homology"/>